<keyword evidence="2" id="KW-0813">Transport</keyword>
<keyword evidence="10" id="KW-1185">Reference proteome</keyword>
<dbReference type="GO" id="GO:0022857">
    <property type="term" value="F:transmembrane transporter activity"/>
    <property type="evidence" value="ECO:0007669"/>
    <property type="project" value="InterPro"/>
</dbReference>
<evidence type="ECO:0000256" key="6">
    <source>
        <dbReference type="ARBA" id="ARBA00037968"/>
    </source>
</evidence>
<dbReference type="FunFam" id="1.20.1250.20:FF:000064">
    <property type="entry name" value="MFS allantoate transporter"/>
    <property type="match status" value="1"/>
</dbReference>
<organism evidence="9 10">
    <name type="scientific">Phialocephala subalpina</name>
    <dbReference type="NCBI Taxonomy" id="576137"/>
    <lineage>
        <taxon>Eukaryota</taxon>
        <taxon>Fungi</taxon>
        <taxon>Dikarya</taxon>
        <taxon>Ascomycota</taxon>
        <taxon>Pezizomycotina</taxon>
        <taxon>Leotiomycetes</taxon>
        <taxon>Helotiales</taxon>
        <taxon>Mollisiaceae</taxon>
        <taxon>Phialocephala</taxon>
        <taxon>Phialocephala fortinii species complex</taxon>
    </lineage>
</organism>
<evidence type="ECO:0000256" key="1">
    <source>
        <dbReference type="ARBA" id="ARBA00004141"/>
    </source>
</evidence>
<dbReference type="PROSITE" id="PS50850">
    <property type="entry name" value="MFS"/>
    <property type="match status" value="1"/>
</dbReference>
<dbReference type="PANTHER" id="PTHR43791:SF36">
    <property type="entry name" value="TRANSPORTER, PUTATIVE (AFU_ORTHOLOGUE AFUA_6G08340)-RELATED"/>
    <property type="match status" value="1"/>
</dbReference>
<feature type="transmembrane region" description="Helical" evidence="7">
    <location>
        <begin position="184"/>
        <end position="205"/>
    </location>
</feature>
<evidence type="ECO:0000313" key="9">
    <source>
        <dbReference type="EMBL" id="CZR63108.1"/>
    </source>
</evidence>
<dbReference type="PANTHER" id="PTHR43791">
    <property type="entry name" value="PERMEASE-RELATED"/>
    <property type="match status" value="1"/>
</dbReference>
<dbReference type="OrthoDB" id="6730379at2759"/>
<feature type="transmembrane region" description="Helical" evidence="7">
    <location>
        <begin position="160"/>
        <end position="178"/>
    </location>
</feature>
<feature type="transmembrane region" description="Helical" evidence="7">
    <location>
        <begin position="478"/>
        <end position="499"/>
    </location>
</feature>
<evidence type="ECO:0000256" key="7">
    <source>
        <dbReference type="SAM" id="Phobius"/>
    </source>
</evidence>
<protein>
    <submittedName>
        <fullName evidence="9">Related to permease of the major facilitator superfamily</fullName>
    </submittedName>
</protein>
<feature type="transmembrane region" description="Helical" evidence="7">
    <location>
        <begin position="414"/>
        <end position="434"/>
    </location>
</feature>
<evidence type="ECO:0000259" key="8">
    <source>
        <dbReference type="PROSITE" id="PS50850"/>
    </source>
</evidence>
<comment type="similarity">
    <text evidence="6">Belongs to the major facilitator superfamily. Allantoate permease family.</text>
</comment>
<reference evidence="9 10" key="1">
    <citation type="submission" date="2016-03" db="EMBL/GenBank/DDBJ databases">
        <authorList>
            <person name="Ploux O."/>
        </authorList>
    </citation>
    <scope>NUCLEOTIDE SEQUENCE [LARGE SCALE GENOMIC DNA]</scope>
    <source>
        <strain evidence="9 10">UAMH 11012</strain>
    </source>
</reference>
<keyword evidence="5 7" id="KW-0472">Membrane</keyword>
<dbReference type="InterPro" id="IPR020846">
    <property type="entry name" value="MFS_dom"/>
</dbReference>
<feature type="transmembrane region" description="Helical" evidence="7">
    <location>
        <begin position="121"/>
        <end position="139"/>
    </location>
</feature>
<gene>
    <name evidence="9" type="ORF">PAC_13005</name>
</gene>
<dbReference type="GO" id="GO:0016020">
    <property type="term" value="C:membrane"/>
    <property type="evidence" value="ECO:0007669"/>
    <property type="project" value="UniProtKB-SubCell"/>
</dbReference>
<feature type="transmembrane region" description="Helical" evidence="7">
    <location>
        <begin position="383"/>
        <end position="402"/>
    </location>
</feature>
<keyword evidence="3 7" id="KW-0812">Transmembrane</keyword>
<sequence length="541" mass="59941">MRRSILIPCPPFTATRPTTMTTGKEPTQEVEMASPLDIEAVATHQSEIHHLNEKVFDGDEALKVLHTHYEPYSLEEERRVLRKIDFRMCSLMLVINGLQFIDKNSLTSAATYGIIGEAKLVGAQFSLLVSLFYIGYLIAQYPTNLLMQKYPTGKYLAVNFCLWGATLAATGSATNFSQLAAGRFFLGIFESCLNPGFVLITSSWWKKEEQATRVSLWYCANGIIGAPSGAIFFGIAHINVAHMFPYQWMFIILGLVTVCFGSTLWWILPDSPHTAKFLTERERVIAVERLKSNKTGVKNVHHKQYQIIEALKDFKVWMLVAAIFCHNMTNSLQTNFSGLVIRGLGYSVDESILLGIPPGIVQAVSMLVAGFFLASKWGQGKRILVIIIFYLPGIASCLILYLSPIKASTRQAHLFAITIIPAVATSSGVLYSILASNIAGYTKKSVTGALFFSAYAVANIVSPQTFLSSEAPRYGTGVAVTLTAFCVNIVLFAALYFVYRAENKRRDADPAGVEDGDAMEELIDAFSDKTDWENKKIRYQT</sequence>
<dbReference type="InterPro" id="IPR036259">
    <property type="entry name" value="MFS_trans_sf"/>
</dbReference>
<keyword evidence="4 7" id="KW-1133">Transmembrane helix</keyword>
<dbReference type="Proteomes" id="UP000184330">
    <property type="component" value="Unassembled WGS sequence"/>
</dbReference>
<evidence type="ECO:0000256" key="5">
    <source>
        <dbReference type="ARBA" id="ARBA00023136"/>
    </source>
</evidence>
<evidence type="ECO:0000313" key="10">
    <source>
        <dbReference type="Proteomes" id="UP000184330"/>
    </source>
</evidence>
<proteinExistence type="inferred from homology"/>
<dbReference type="AlphaFoldDB" id="A0A1L7XDL9"/>
<dbReference type="Pfam" id="PF07690">
    <property type="entry name" value="MFS_1"/>
    <property type="match status" value="1"/>
</dbReference>
<dbReference type="SUPFAM" id="SSF103473">
    <property type="entry name" value="MFS general substrate transporter"/>
    <property type="match status" value="1"/>
</dbReference>
<evidence type="ECO:0000256" key="2">
    <source>
        <dbReference type="ARBA" id="ARBA00022448"/>
    </source>
</evidence>
<feature type="domain" description="Major facilitator superfamily (MFS) profile" evidence="8">
    <location>
        <begin position="88"/>
        <end position="504"/>
    </location>
</feature>
<feature type="transmembrane region" description="Helical" evidence="7">
    <location>
        <begin position="246"/>
        <end position="268"/>
    </location>
</feature>
<dbReference type="EMBL" id="FJOG01000022">
    <property type="protein sequence ID" value="CZR63108.1"/>
    <property type="molecule type" value="Genomic_DNA"/>
</dbReference>
<feature type="transmembrane region" description="Helical" evidence="7">
    <location>
        <begin position="352"/>
        <end position="374"/>
    </location>
</feature>
<accession>A0A1L7XDL9</accession>
<evidence type="ECO:0000256" key="4">
    <source>
        <dbReference type="ARBA" id="ARBA00022989"/>
    </source>
</evidence>
<feature type="transmembrane region" description="Helical" evidence="7">
    <location>
        <begin position="217"/>
        <end position="240"/>
    </location>
</feature>
<comment type="subcellular location">
    <subcellularLocation>
        <location evidence="1">Membrane</location>
        <topology evidence="1">Multi-pass membrane protein</topology>
    </subcellularLocation>
</comment>
<evidence type="ECO:0000256" key="3">
    <source>
        <dbReference type="ARBA" id="ARBA00022692"/>
    </source>
</evidence>
<dbReference type="Gene3D" id="1.20.1250.20">
    <property type="entry name" value="MFS general substrate transporter like domains"/>
    <property type="match status" value="2"/>
</dbReference>
<name>A0A1L7XDL9_9HELO</name>
<dbReference type="InterPro" id="IPR011701">
    <property type="entry name" value="MFS"/>
</dbReference>